<dbReference type="Gene3D" id="2.10.70.10">
    <property type="entry name" value="Complement Module, domain 1"/>
    <property type="match status" value="4"/>
</dbReference>
<keyword evidence="2 6" id="KW-0768">Sushi</keyword>
<evidence type="ECO:0000256" key="5">
    <source>
        <dbReference type="PROSITE-ProRule" id="PRU00124"/>
    </source>
</evidence>
<evidence type="ECO:0000256" key="7">
    <source>
        <dbReference type="SAM" id="SignalP"/>
    </source>
</evidence>
<dbReference type="Gene3D" id="4.10.400.10">
    <property type="entry name" value="Low-density Lipoprotein Receptor"/>
    <property type="match status" value="2"/>
</dbReference>
<feature type="disulfide bond" evidence="5">
    <location>
        <begin position="88"/>
        <end position="106"/>
    </location>
</feature>
<feature type="chain" id="PRO_5001982764" evidence="7">
    <location>
        <begin position="21"/>
        <end position="555"/>
    </location>
</feature>
<gene>
    <name evidence="9" type="primary">CR1</name>
    <name evidence="9" type="ORF">g.42452</name>
</gene>
<dbReference type="PROSITE" id="PS50923">
    <property type="entry name" value="SUSHI"/>
    <property type="match status" value="4"/>
</dbReference>
<keyword evidence="3 7" id="KW-0732">Signal</keyword>
<reference evidence="9" key="1">
    <citation type="submission" date="2014-11" db="EMBL/GenBank/DDBJ databases">
        <authorList>
            <person name="Geib S."/>
        </authorList>
    </citation>
    <scope>NUCLEOTIDE SEQUENCE</scope>
</reference>
<feature type="disulfide bond" evidence="5">
    <location>
        <begin position="81"/>
        <end position="93"/>
    </location>
</feature>
<dbReference type="PRINTS" id="PR00261">
    <property type="entry name" value="LDLRECEPTOR"/>
</dbReference>
<sequence length="555" mass="62697">MFRFVITCFISITIYIGSKGGGNAHGSNTFDVETNRQKCNGEEQMKCWSGQCVSITVKCNGIKDCEDGSDEQSSLCETMLCGDKQFQCHYGACIPIEAKCNGTQECWDGTDENEKLCRYEIDITSIQTTVGTITRDTTILPPTKIATKWPQTVGNQYNISTTTILPPNKVTTKRQQTVFNRYKTHATTTTKPIKECVLRNCDYPLFCKISIPGSRNSNAIHYQRRLSLIEGSQVIFNCAEGYYLVGANRLTCTPRGWSHSSPSCKPYCDADFIHNCRPPLKCLFEQSNSRSKIFITKEFTQRVREHSQISFACDEGYLLEGPTMRKCTARGWSNEIPRCVNHCDISDLGNPSSPLKYNVFDSNIQSLEGYQYSTWNKMIKESSYFEFTCEDGYKLDGENRSTCMNNGWSSAAPTCIPLCDLSLVSPCTAPLLCRHNHKTSFLNFGNRADVVLPGVHVDYSCEDGYELDGAMFITCTNNGWSNRIPTCKETVCDVSIFADCTYPLKCKIYDRTLRKYKSIYRRDIPELSNNENLYVNCEDGYTLQGSQYLACRGRK</sequence>
<evidence type="ECO:0000256" key="6">
    <source>
        <dbReference type="PROSITE-ProRule" id="PRU00302"/>
    </source>
</evidence>
<dbReference type="InterPro" id="IPR002172">
    <property type="entry name" value="LDrepeatLR_classA_rpt"/>
</dbReference>
<reference evidence="9" key="2">
    <citation type="journal article" date="2015" name="Gigascience">
        <title>Reconstructing a comprehensive transcriptome assembly of a white-pupal translocated strain of the pest fruit fly Bactrocera cucurbitae.</title>
        <authorList>
            <person name="Sim S.B."/>
            <person name="Calla B."/>
            <person name="Hall B."/>
            <person name="DeRego T."/>
            <person name="Geib S.M."/>
        </authorList>
    </citation>
    <scope>NUCLEOTIDE SEQUENCE</scope>
</reference>
<organism evidence="9">
    <name type="scientific">Zeugodacus cucurbitae</name>
    <name type="common">Melon fruit fly</name>
    <name type="synonym">Bactrocera cucurbitae</name>
    <dbReference type="NCBI Taxonomy" id="28588"/>
    <lineage>
        <taxon>Eukaryota</taxon>
        <taxon>Metazoa</taxon>
        <taxon>Ecdysozoa</taxon>
        <taxon>Arthropoda</taxon>
        <taxon>Hexapoda</taxon>
        <taxon>Insecta</taxon>
        <taxon>Pterygota</taxon>
        <taxon>Neoptera</taxon>
        <taxon>Endopterygota</taxon>
        <taxon>Diptera</taxon>
        <taxon>Brachycera</taxon>
        <taxon>Muscomorpha</taxon>
        <taxon>Tephritoidea</taxon>
        <taxon>Tephritidae</taxon>
        <taxon>Zeugodacus</taxon>
        <taxon>Zeugodacus</taxon>
    </lineage>
</organism>
<dbReference type="SMART" id="SM00032">
    <property type="entry name" value="CCP"/>
    <property type="match status" value="4"/>
</dbReference>
<dbReference type="Pfam" id="PF00084">
    <property type="entry name" value="Sushi"/>
    <property type="match status" value="4"/>
</dbReference>
<evidence type="ECO:0000256" key="2">
    <source>
        <dbReference type="ARBA" id="ARBA00022659"/>
    </source>
</evidence>
<dbReference type="EMBL" id="GBXI01011839">
    <property type="protein sequence ID" value="JAD02453.1"/>
    <property type="molecule type" value="Transcribed_RNA"/>
</dbReference>
<dbReference type="InterPro" id="IPR035976">
    <property type="entry name" value="Sushi/SCR/CCP_sf"/>
</dbReference>
<dbReference type="PROSITE" id="PS50068">
    <property type="entry name" value="LDLRA_2"/>
    <property type="match status" value="2"/>
</dbReference>
<proteinExistence type="predicted"/>
<dbReference type="SMART" id="SM00192">
    <property type="entry name" value="LDLa"/>
    <property type="match status" value="2"/>
</dbReference>
<evidence type="ECO:0000256" key="3">
    <source>
        <dbReference type="ARBA" id="ARBA00022729"/>
    </source>
</evidence>
<dbReference type="CDD" id="cd00112">
    <property type="entry name" value="LDLa"/>
    <property type="match status" value="2"/>
</dbReference>
<feature type="domain" description="Sushi" evidence="8">
    <location>
        <begin position="425"/>
        <end position="489"/>
    </location>
</feature>
<dbReference type="InterPro" id="IPR036055">
    <property type="entry name" value="LDL_receptor-like_sf"/>
</dbReference>
<dbReference type="InterPro" id="IPR023415">
    <property type="entry name" value="LDLR_class-A_CS"/>
</dbReference>
<feature type="domain" description="Sushi" evidence="8">
    <location>
        <begin position="199"/>
        <end position="266"/>
    </location>
</feature>
<keyword evidence="4 5" id="KW-1015">Disulfide bond</keyword>
<comment type="subcellular location">
    <subcellularLocation>
        <location evidence="1">Virion</location>
    </subcellularLocation>
</comment>
<feature type="domain" description="Sushi" evidence="8">
    <location>
        <begin position="274"/>
        <end position="341"/>
    </location>
</feature>
<dbReference type="PANTHER" id="PTHR45785">
    <property type="entry name" value="COMPLEMENT FACTOR H-RELATED"/>
    <property type="match status" value="1"/>
</dbReference>
<evidence type="ECO:0000259" key="8">
    <source>
        <dbReference type="PROSITE" id="PS50923"/>
    </source>
</evidence>
<feature type="disulfide bond" evidence="5">
    <location>
        <begin position="47"/>
        <end position="65"/>
    </location>
</feature>
<dbReference type="InterPro" id="IPR000436">
    <property type="entry name" value="Sushi_SCR_CCP_dom"/>
</dbReference>
<dbReference type="AlphaFoldDB" id="A0A0A1WVL1"/>
<accession>A0A0A1WVL1</accession>
<feature type="domain" description="Sushi" evidence="8">
    <location>
        <begin position="346"/>
        <end position="417"/>
    </location>
</feature>
<protein>
    <submittedName>
        <fullName evidence="9">Complement receptor type 1</fullName>
    </submittedName>
</protein>
<evidence type="ECO:0000256" key="4">
    <source>
        <dbReference type="ARBA" id="ARBA00023157"/>
    </source>
</evidence>
<comment type="caution">
    <text evidence="6">Lacks conserved residue(s) required for the propagation of feature annotation.</text>
</comment>
<name>A0A0A1WVL1_ZEUCU</name>
<feature type="signal peptide" evidence="7">
    <location>
        <begin position="1"/>
        <end position="20"/>
    </location>
</feature>
<dbReference type="Pfam" id="PF00057">
    <property type="entry name" value="Ldl_recept_a"/>
    <property type="match status" value="2"/>
</dbReference>
<dbReference type="InterPro" id="IPR051503">
    <property type="entry name" value="ComplSys_Reg/VirEntry_Med"/>
</dbReference>
<dbReference type="PANTHER" id="PTHR45785:SF2">
    <property type="entry name" value="COMPLEMENT FACTOR H-RELATED"/>
    <property type="match status" value="1"/>
</dbReference>
<dbReference type="CDD" id="cd00033">
    <property type="entry name" value="CCP"/>
    <property type="match status" value="4"/>
</dbReference>
<dbReference type="PROSITE" id="PS01209">
    <property type="entry name" value="LDLRA_1"/>
    <property type="match status" value="2"/>
</dbReference>
<evidence type="ECO:0000313" key="9">
    <source>
        <dbReference type="EMBL" id="JAD02453.1"/>
    </source>
</evidence>
<keyword evidence="9" id="KW-0675">Receptor</keyword>
<dbReference type="SUPFAM" id="SSF57535">
    <property type="entry name" value="Complement control module/SCR domain"/>
    <property type="match status" value="4"/>
</dbReference>
<evidence type="ECO:0000256" key="1">
    <source>
        <dbReference type="ARBA" id="ARBA00004328"/>
    </source>
</evidence>
<dbReference type="SUPFAM" id="SSF57424">
    <property type="entry name" value="LDL receptor-like module"/>
    <property type="match status" value="2"/>
</dbReference>